<dbReference type="InterPro" id="IPR055577">
    <property type="entry name" value="DUF7153"/>
</dbReference>
<evidence type="ECO:0000313" key="3">
    <source>
        <dbReference type="EMBL" id="KAK2718068.1"/>
    </source>
</evidence>
<name>A0AA88HZE2_ARTSF</name>
<feature type="compositionally biased region" description="Basic and acidic residues" evidence="1">
    <location>
        <begin position="238"/>
        <end position="260"/>
    </location>
</feature>
<feature type="compositionally biased region" description="Polar residues" evidence="1">
    <location>
        <begin position="224"/>
        <end position="237"/>
    </location>
</feature>
<dbReference type="AlphaFoldDB" id="A0AA88HZE2"/>
<evidence type="ECO:0000313" key="4">
    <source>
        <dbReference type="Proteomes" id="UP001187531"/>
    </source>
</evidence>
<evidence type="ECO:0000256" key="1">
    <source>
        <dbReference type="SAM" id="MobiDB-lite"/>
    </source>
</evidence>
<dbReference type="Pfam" id="PF23672">
    <property type="entry name" value="DUF7153"/>
    <property type="match status" value="1"/>
</dbReference>
<feature type="compositionally biased region" description="Basic and acidic residues" evidence="1">
    <location>
        <begin position="209"/>
        <end position="223"/>
    </location>
</feature>
<dbReference type="Proteomes" id="UP001187531">
    <property type="component" value="Unassembled WGS sequence"/>
</dbReference>
<reference evidence="3" key="1">
    <citation type="submission" date="2023-07" db="EMBL/GenBank/DDBJ databases">
        <title>Chromosome-level genome assembly of Artemia franciscana.</title>
        <authorList>
            <person name="Jo E."/>
        </authorList>
    </citation>
    <scope>NUCLEOTIDE SEQUENCE</scope>
    <source>
        <tissue evidence="3">Whole body</tissue>
    </source>
</reference>
<gene>
    <name evidence="3" type="ORF">QYM36_006757</name>
</gene>
<dbReference type="EMBL" id="JAVRJZ010000010">
    <property type="protein sequence ID" value="KAK2718068.1"/>
    <property type="molecule type" value="Genomic_DNA"/>
</dbReference>
<comment type="caution">
    <text evidence="3">The sequence shown here is derived from an EMBL/GenBank/DDBJ whole genome shotgun (WGS) entry which is preliminary data.</text>
</comment>
<feature type="compositionally biased region" description="Basic and acidic residues" evidence="1">
    <location>
        <begin position="123"/>
        <end position="133"/>
    </location>
</feature>
<keyword evidence="4" id="KW-1185">Reference proteome</keyword>
<organism evidence="3 4">
    <name type="scientific">Artemia franciscana</name>
    <name type="common">Brine shrimp</name>
    <name type="synonym">Artemia sanfranciscana</name>
    <dbReference type="NCBI Taxonomy" id="6661"/>
    <lineage>
        <taxon>Eukaryota</taxon>
        <taxon>Metazoa</taxon>
        <taxon>Ecdysozoa</taxon>
        <taxon>Arthropoda</taxon>
        <taxon>Crustacea</taxon>
        <taxon>Branchiopoda</taxon>
        <taxon>Anostraca</taxon>
        <taxon>Artemiidae</taxon>
        <taxon>Artemia</taxon>
    </lineage>
</organism>
<feature type="domain" description="DUF7153" evidence="2">
    <location>
        <begin position="361"/>
        <end position="536"/>
    </location>
</feature>
<dbReference type="PANTHER" id="PTHR22198">
    <property type="entry name" value="FERM DOMAIN-CONTAINING PROTEIN"/>
    <property type="match status" value="1"/>
</dbReference>
<feature type="region of interest" description="Disordered" evidence="1">
    <location>
        <begin position="186"/>
        <end position="266"/>
    </location>
</feature>
<feature type="compositionally biased region" description="Low complexity" evidence="1">
    <location>
        <begin position="107"/>
        <end position="122"/>
    </location>
</feature>
<feature type="region of interest" description="Disordered" evidence="1">
    <location>
        <begin position="98"/>
        <end position="146"/>
    </location>
</feature>
<protein>
    <recommendedName>
        <fullName evidence="2">DUF7153 domain-containing protein</fullName>
    </recommendedName>
</protein>
<dbReference type="PANTHER" id="PTHR22198:SF1">
    <property type="entry name" value="FERM DOMAIN-CONTAINING PROTEIN"/>
    <property type="match status" value="1"/>
</dbReference>
<evidence type="ECO:0000259" key="2">
    <source>
        <dbReference type="Pfam" id="PF23672"/>
    </source>
</evidence>
<accession>A0AA88HZE2</accession>
<proteinExistence type="predicted"/>
<sequence length="540" mass="60094">MNLMYFKTLRGDKDPSFNSSSSKPYRSGGLGTEYCDTGTGGFCSSWGSAGQKWFSQNFTLGSTSSQPAQRGTAVIPMEDLVPSPQHRLRTHLLLDLNHHEDQGSGGSRSNSSGSKNSSAKFSSQKDPRPDVKYQRIPLDPVQAGSRSVRSGLYDTEVCLSVGGLGGLKGTVMQNNAAMCPRMGKQVTFGHRSPRDDHPSIRTRSQEPSLSKKFEGQGHSRDSTKNNTLPRTRSNSRQPEYRSRENFDNNHIRRKKEKGDSDMSSADDANLNKIQERDFFIIPVNSVRRFMPAGVGLPHDTTGEVQVLETADPQLVVLLHFMSPLLAIQPVFESPLSRPAVIQKNLAQELLAEVLKDRPGAHGMLLVSIEHNAEYPYINYGVANRQLTVAEEFQQTARLAALEKFNPSLLQYFSEHLVDSYEECATIARPPIHPASRQPIAPSTGYIVSVYKVFDGDDGERFERNWLYWTGARMLYHCLPKSVGLRRITLHKSLSPGDKLYTLMAECSHFMDHVDEAAHLVPALRARLCGYSSIYKVAGVY</sequence>